<organism evidence="1 2">
    <name type="scientific">Phoenicopterus ruber ruber</name>
    <dbReference type="NCBI Taxonomy" id="9218"/>
    <lineage>
        <taxon>Eukaryota</taxon>
        <taxon>Metazoa</taxon>
        <taxon>Chordata</taxon>
        <taxon>Craniata</taxon>
        <taxon>Vertebrata</taxon>
        <taxon>Euteleostomi</taxon>
        <taxon>Archelosauria</taxon>
        <taxon>Archosauria</taxon>
        <taxon>Dinosauria</taxon>
        <taxon>Saurischia</taxon>
        <taxon>Theropoda</taxon>
        <taxon>Coelurosauria</taxon>
        <taxon>Aves</taxon>
        <taxon>Neognathae</taxon>
        <taxon>Neoaves</taxon>
        <taxon>Mirandornithes</taxon>
        <taxon>Phoenicopteriformes</taxon>
        <taxon>Phoenicopteridae</taxon>
        <taxon>Phoenicopterus</taxon>
    </lineage>
</organism>
<dbReference type="AlphaFoldDB" id="A0A091V9E0"/>
<accession>A0A091V9E0</accession>
<sequence>QHGIELGVVKDKVQRMVVEAGDGLEWSAVIGVHKSQVLNKEQVDNVGAVTLKNRDAGIAALHDLGHSVKVEHSLGSDHEAVSEGSHHILHRLGAQLQGSLDNVELLLDQIIIRVGDPQHLQQLL</sequence>
<protein>
    <submittedName>
        <fullName evidence="1">Uncharacterized protein</fullName>
    </submittedName>
</protein>
<reference evidence="1 2" key="1">
    <citation type="submission" date="2014-04" db="EMBL/GenBank/DDBJ databases">
        <title>Genome evolution of avian class.</title>
        <authorList>
            <person name="Zhang G."/>
            <person name="Li C."/>
        </authorList>
    </citation>
    <scope>NUCLEOTIDE SEQUENCE [LARGE SCALE GENOMIC DNA]</scope>
    <source>
        <strain evidence="1">BGI_N337</strain>
    </source>
</reference>
<name>A0A091V9E0_PHORB</name>
<proteinExistence type="predicted"/>
<dbReference type="Proteomes" id="UP000053700">
    <property type="component" value="Unassembled WGS sequence"/>
</dbReference>
<feature type="non-terminal residue" evidence="1">
    <location>
        <position position="1"/>
    </location>
</feature>
<evidence type="ECO:0000313" key="2">
    <source>
        <dbReference type="Proteomes" id="UP000053700"/>
    </source>
</evidence>
<dbReference type="EMBL" id="KK420015">
    <property type="protein sequence ID" value="KFQ86318.1"/>
    <property type="molecule type" value="Genomic_DNA"/>
</dbReference>
<keyword evidence="2" id="KW-1185">Reference proteome</keyword>
<dbReference type="OrthoDB" id="9384856at2759"/>
<evidence type="ECO:0000313" key="1">
    <source>
        <dbReference type="EMBL" id="KFQ86318.1"/>
    </source>
</evidence>
<gene>
    <name evidence="1" type="ORF">N337_11718</name>
</gene>
<feature type="non-terminal residue" evidence="1">
    <location>
        <position position="124"/>
    </location>
</feature>